<accession>A0ABW5QHW6</accession>
<proteinExistence type="predicted"/>
<reference evidence="2" key="1">
    <citation type="journal article" date="2019" name="Int. J. Syst. Evol. Microbiol.">
        <title>The Global Catalogue of Microorganisms (GCM) 10K type strain sequencing project: providing services to taxonomists for standard genome sequencing and annotation.</title>
        <authorList>
            <consortium name="The Broad Institute Genomics Platform"/>
            <consortium name="The Broad Institute Genome Sequencing Center for Infectious Disease"/>
            <person name="Wu L."/>
            <person name="Ma J."/>
        </authorList>
    </citation>
    <scope>NUCLEOTIDE SEQUENCE [LARGE SCALE GENOMIC DNA]</scope>
    <source>
        <strain evidence="2">CCM 7427</strain>
    </source>
</reference>
<dbReference type="RefSeq" id="WP_386832244.1">
    <property type="nucleotide sequence ID" value="NZ_JBHUNP010000001.1"/>
</dbReference>
<keyword evidence="2" id="KW-1185">Reference proteome</keyword>
<dbReference type="EMBL" id="JBHUNP010000001">
    <property type="protein sequence ID" value="MFD2647210.1"/>
    <property type="molecule type" value="Genomic_DNA"/>
</dbReference>
<name>A0ABW5QHW6_9HYPH</name>
<comment type="caution">
    <text evidence="1">The sequence shown here is derived from an EMBL/GenBank/DDBJ whole genome shotgun (WGS) entry which is preliminary data.</text>
</comment>
<evidence type="ECO:0000313" key="1">
    <source>
        <dbReference type="EMBL" id="MFD2647210.1"/>
    </source>
</evidence>
<sequence>MNEAAERLNYKFVRRSQKSAPAGPSTILFIADEVSTDPWMPLAFEGARDRALNLGTNVLMAGSHADADIELDLLASVGMRDLVGVITAPS</sequence>
<evidence type="ECO:0000313" key="2">
    <source>
        <dbReference type="Proteomes" id="UP001597521"/>
    </source>
</evidence>
<organism evidence="1 2">
    <name type="scientific">Devosia albogilva</name>
    <dbReference type="NCBI Taxonomy" id="429726"/>
    <lineage>
        <taxon>Bacteria</taxon>
        <taxon>Pseudomonadati</taxon>
        <taxon>Pseudomonadota</taxon>
        <taxon>Alphaproteobacteria</taxon>
        <taxon>Hyphomicrobiales</taxon>
        <taxon>Devosiaceae</taxon>
        <taxon>Devosia</taxon>
    </lineage>
</organism>
<protein>
    <submittedName>
        <fullName evidence="1">Uncharacterized protein</fullName>
    </submittedName>
</protein>
<dbReference type="Proteomes" id="UP001597521">
    <property type="component" value="Unassembled WGS sequence"/>
</dbReference>
<gene>
    <name evidence="1" type="ORF">ACFSX5_05290</name>
</gene>